<dbReference type="Pfam" id="PF00177">
    <property type="entry name" value="Ribosomal_S7"/>
    <property type="match status" value="1"/>
</dbReference>
<dbReference type="OrthoDB" id="9807653at2"/>
<dbReference type="PROSITE" id="PS00052">
    <property type="entry name" value="RIBOSOMAL_S7"/>
    <property type="match status" value="1"/>
</dbReference>
<dbReference type="KEGG" id="ise:JBKA6_0792"/>
<dbReference type="SUPFAM" id="SSF47973">
    <property type="entry name" value="Ribosomal protein S7"/>
    <property type="match status" value="1"/>
</dbReference>
<dbReference type="HAMAP" id="MF_00480_B">
    <property type="entry name" value="Ribosomal_uS7_B"/>
    <property type="match status" value="1"/>
</dbReference>
<comment type="similarity">
    <text evidence="1 6 7">Belongs to the universal ribosomal protein uS7 family.</text>
</comment>
<dbReference type="InterPro" id="IPR005717">
    <property type="entry name" value="Ribosomal_uS7_bac/org-type"/>
</dbReference>
<dbReference type="InterPro" id="IPR023798">
    <property type="entry name" value="Ribosomal_uS7_dom"/>
</dbReference>
<dbReference type="RefSeq" id="WP_096686079.1">
    <property type="nucleotide sequence ID" value="NZ_AP014564.1"/>
</dbReference>
<dbReference type="GO" id="GO:0006412">
    <property type="term" value="P:translation"/>
    <property type="evidence" value="ECO:0007669"/>
    <property type="project" value="UniProtKB-UniRule"/>
</dbReference>
<dbReference type="InterPro" id="IPR036823">
    <property type="entry name" value="Ribosomal_uS7_dom_sf"/>
</dbReference>
<protein>
    <recommendedName>
        <fullName evidence="6">Small ribosomal subunit protein uS7</fullName>
    </recommendedName>
</protein>
<gene>
    <name evidence="6" type="primary">rpsG</name>
    <name evidence="9" type="ORF">JBKA6_0792</name>
</gene>
<dbReference type="GO" id="GO:0000049">
    <property type="term" value="F:tRNA binding"/>
    <property type="evidence" value="ECO:0007669"/>
    <property type="project" value="UniProtKB-UniRule"/>
</dbReference>
<dbReference type="GO" id="GO:0003735">
    <property type="term" value="F:structural constituent of ribosome"/>
    <property type="evidence" value="ECO:0007669"/>
    <property type="project" value="InterPro"/>
</dbReference>
<dbReference type="InterPro" id="IPR020606">
    <property type="entry name" value="Ribosomal_uS7_CS"/>
</dbReference>
<evidence type="ECO:0000256" key="5">
    <source>
        <dbReference type="ARBA" id="ARBA00023274"/>
    </source>
</evidence>
<evidence type="ECO:0000256" key="6">
    <source>
        <dbReference type="HAMAP-Rule" id="MF_00480"/>
    </source>
</evidence>
<evidence type="ECO:0000256" key="2">
    <source>
        <dbReference type="ARBA" id="ARBA00022730"/>
    </source>
</evidence>
<dbReference type="Gene3D" id="1.10.455.10">
    <property type="entry name" value="Ribosomal protein S7 domain"/>
    <property type="match status" value="1"/>
</dbReference>
<keyword evidence="3 6" id="KW-0694">RNA-binding</keyword>
<sequence length="158" mass="18263">MRKGRVKRRELFPDPKYGDELVTKFVNNLMYSGKKSLAYRIFYDALSIVEEKTTDDEKTSLEIWKSALDNVTPYVEVKSKRVGGAVYQVPVQISSGRRISMAIKWMISFSRKRNEKSMSDKLASEILAAYKQEGSSFKKKTDVHKMAESNKAFSHFRF</sequence>
<keyword evidence="4 6" id="KW-0689">Ribosomal protein</keyword>
<dbReference type="GO" id="GO:0015935">
    <property type="term" value="C:small ribosomal subunit"/>
    <property type="evidence" value="ECO:0007669"/>
    <property type="project" value="InterPro"/>
</dbReference>
<dbReference type="AlphaFoldDB" id="A0A1J1E1H5"/>
<evidence type="ECO:0000256" key="3">
    <source>
        <dbReference type="ARBA" id="ARBA00022884"/>
    </source>
</evidence>
<dbReference type="GO" id="GO:0019843">
    <property type="term" value="F:rRNA binding"/>
    <property type="evidence" value="ECO:0007669"/>
    <property type="project" value="UniProtKB-UniRule"/>
</dbReference>
<keyword evidence="2 6" id="KW-0699">rRNA-binding</keyword>
<dbReference type="CDD" id="cd14869">
    <property type="entry name" value="uS7_Bacteria"/>
    <property type="match status" value="1"/>
</dbReference>
<dbReference type="NCBIfam" id="TIGR01029">
    <property type="entry name" value="rpsG_bact"/>
    <property type="match status" value="1"/>
</dbReference>
<evidence type="ECO:0000256" key="7">
    <source>
        <dbReference type="RuleBase" id="RU003619"/>
    </source>
</evidence>
<dbReference type="PANTHER" id="PTHR11205">
    <property type="entry name" value="RIBOSOMAL PROTEIN S7"/>
    <property type="match status" value="1"/>
</dbReference>
<organism evidence="9 10">
    <name type="scientific">Ichthyobacterium seriolicida</name>
    <dbReference type="NCBI Taxonomy" id="242600"/>
    <lineage>
        <taxon>Bacteria</taxon>
        <taxon>Pseudomonadati</taxon>
        <taxon>Bacteroidota</taxon>
        <taxon>Flavobacteriia</taxon>
        <taxon>Flavobacteriales</taxon>
        <taxon>Ichthyobacteriaceae</taxon>
        <taxon>Ichthyobacterium</taxon>
    </lineage>
</organism>
<evidence type="ECO:0000256" key="4">
    <source>
        <dbReference type="ARBA" id="ARBA00022980"/>
    </source>
</evidence>
<keyword evidence="5 6" id="KW-0687">Ribonucleoprotein</keyword>
<evidence type="ECO:0000259" key="8">
    <source>
        <dbReference type="Pfam" id="PF00177"/>
    </source>
</evidence>
<keyword evidence="10" id="KW-1185">Reference proteome</keyword>
<comment type="subunit">
    <text evidence="6">Part of the 30S ribosomal subunit. Contacts proteins S9 and S11.</text>
</comment>
<reference evidence="9 10" key="1">
    <citation type="submission" date="2014-03" db="EMBL/GenBank/DDBJ databases">
        <title>complete genome sequence of Flavobacteriaceae bacterium JBKA-6.</title>
        <authorList>
            <person name="Takano T."/>
            <person name="Nakamura Y."/>
            <person name="Takuma S."/>
            <person name="Yasuike M."/>
            <person name="Matsuyama T."/>
            <person name="Sakai T."/>
            <person name="Fujiwara A."/>
            <person name="Kimoto K."/>
            <person name="Fukuda Y."/>
            <person name="Kondo H."/>
            <person name="Hirono I."/>
            <person name="Nakayasu C."/>
        </authorList>
    </citation>
    <scope>NUCLEOTIDE SEQUENCE [LARGE SCALE GENOMIC DNA]</scope>
    <source>
        <strain evidence="9 10">JBKA-6</strain>
    </source>
</reference>
<evidence type="ECO:0000256" key="1">
    <source>
        <dbReference type="ARBA" id="ARBA00007151"/>
    </source>
</evidence>
<proteinExistence type="inferred from homology"/>
<dbReference type="InterPro" id="IPR000235">
    <property type="entry name" value="Ribosomal_uS7"/>
</dbReference>
<dbReference type="EMBL" id="AP014564">
    <property type="protein sequence ID" value="BAV94805.1"/>
    <property type="molecule type" value="Genomic_DNA"/>
</dbReference>
<evidence type="ECO:0000313" key="9">
    <source>
        <dbReference type="EMBL" id="BAV94805.1"/>
    </source>
</evidence>
<accession>A0A1J1E1H5</accession>
<dbReference type="Proteomes" id="UP000243197">
    <property type="component" value="Chromosome"/>
</dbReference>
<feature type="domain" description="Small ribosomal subunit protein uS7" evidence="8">
    <location>
        <begin position="1"/>
        <end position="151"/>
    </location>
</feature>
<comment type="function">
    <text evidence="6">One of the primary rRNA binding proteins, it binds directly to 16S rRNA where it nucleates assembly of the head domain of the 30S subunit. Is located at the subunit interface close to the decoding center, probably blocks exit of the E-site tRNA.</text>
</comment>
<evidence type="ECO:0000313" key="10">
    <source>
        <dbReference type="Proteomes" id="UP000243197"/>
    </source>
</evidence>
<dbReference type="PIRSF" id="PIRSF002122">
    <property type="entry name" value="RPS7p_RPS7a_RPS5e_RPS7o"/>
    <property type="match status" value="1"/>
</dbReference>
<name>A0A1J1E1H5_9FLAO</name>
<dbReference type="FunFam" id="1.10.455.10:FF:000001">
    <property type="entry name" value="30S ribosomal protein S7"/>
    <property type="match status" value="1"/>
</dbReference>
<keyword evidence="6" id="KW-0820">tRNA-binding</keyword>